<proteinExistence type="predicted"/>
<dbReference type="Proteomes" id="UP001386955">
    <property type="component" value="Unassembled WGS sequence"/>
</dbReference>
<organism evidence="1 2">
    <name type="scientific">Psophocarpus tetragonolobus</name>
    <name type="common">Winged bean</name>
    <name type="synonym">Dolichos tetragonolobus</name>
    <dbReference type="NCBI Taxonomy" id="3891"/>
    <lineage>
        <taxon>Eukaryota</taxon>
        <taxon>Viridiplantae</taxon>
        <taxon>Streptophyta</taxon>
        <taxon>Embryophyta</taxon>
        <taxon>Tracheophyta</taxon>
        <taxon>Spermatophyta</taxon>
        <taxon>Magnoliopsida</taxon>
        <taxon>eudicotyledons</taxon>
        <taxon>Gunneridae</taxon>
        <taxon>Pentapetalae</taxon>
        <taxon>rosids</taxon>
        <taxon>fabids</taxon>
        <taxon>Fabales</taxon>
        <taxon>Fabaceae</taxon>
        <taxon>Papilionoideae</taxon>
        <taxon>50 kb inversion clade</taxon>
        <taxon>NPAAA clade</taxon>
        <taxon>indigoferoid/millettioid clade</taxon>
        <taxon>Phaseoleae</taxon>
        <taxon>Psophocarpus</taxon>
    </lineage>
</organism>
<keyword evidence="2" id="KW-1185">Reference proteome</keyword>
<evidence type="ECO:0000313" key="1">
    <source>
        <dbReference type="EMBL" id="KAK7390718.1"/>
    </source>
</evidence>
<reference evidence="1 2" key="1">
    <citation type="submission" date="2024-01" db="EMBL/GenBank/DDBJ databases">
        <title>The genomes of 5 underutilized Papilionoideae crops provide insights into root nodulation and disease resistanc.</title>
        <authorList>
            <person name="Jiang F."/>
        </authorList>
    </citation>
    <scope>NUCLEOTIDE SEQUENCE [LARGE SCALE GENOMIC DNA]</scope>
    <source>
        <strain evidence="1">DUOXIRENSHENG_FW03</strain>
        <tissue evidence="1">Leaves</tissue>
    </source>
</reference>
<sequence>MAVVLLVQIPFHVRLLNDFLFFSLTPSEFALLRGTCTCLCDGAKQFGKKYIFPSFWLKSSRQSILVF</sequence>
<accession>A0AAN9S6W6</accession>
<gene>
    <name evidence="1" type="ORF">VNO78_18747</name>
</gene>
<dbReference type="AlphaFoldDB" id="A0AAN9S6W6"/>
<name>A0AAN9S6W6_PSOTE</name>
<evidence type="ECO:0000313" key="2">
    <source>
        <dbReference type="Proteomes" id="UP001386955"/>
    </source>
</evidence>
<dbReference type="EMBL" id="JAYMYS010000005">
    <property type="protein sequence ID" value="KAK7390718.1"/>
    <property type="molecule type" value="Genomic_DNA"/>
</dbReference>
<comment type="caution">
    <text evidence="1">The sequence shown here is derived from an EMBL/GenBank/DDBJ whole genome shotgun (WGS) entry which is preliminary data.</text>
</comment>
<protein>
    <submittedName>
        <fullName evidence="1">Uncharacterized protein</fullName>
    </submittedName>
</protein>